<gene>
    <name evidence="1" type="ORF">CUN49_16625</name>
</gene>
<dbReference type="Proteomes" id="UP000229681">
    <property type="component" value="Unassembled WGS sequence"/>
</dbReference>
<organism evidence="1 2">
    <name type="scientific">Candidatus Thermofonsia Clade 1 bacterium</name>
    <dbReference type="NCBI Taxonomy" id="2364210"/>
    <lineage>
        <taxon>Bacteria</taxon>
        <taxon>Bacillati</taxon>
        <taxon>Chloroflexota</taxon>
        <taxon>Candidatus Thermofontia</taxon>
        <taxon>Candidatus Thermofonsia Clade 1</taxon>
    </lineage>
</organism>
<evidence type="ECO:0000313" key="1">
    <source>
        <dbReference type="EMBL" id="PJF34248.1"/>
    </source>
</evidence>
<dbReference type="EMBL" id="PGTM01000542">
    <property type="protein sequence ID" value="PJF34248.1"/>
    <property type="molecule type" value="Genomic_DNA"/>
</dbReference>
<proteinExistence type="predicted"/>
<sequence>MGQAMSFEHLFRHLDEEAQKILQTLAIYGRSVTPRAVSHVLRPFLPHLDSIRAEGRLEQLANDYPSVVRREHGQYALGEAEARLVLSTIELGEPS</sequence>
<feature type="non-terminal residue" evidence="1">
    <location>
        <position position="95"/>
    </location>
</feature>
<name>A0A2M8P9L7_9CHLR</name>
<reference evidence="1 2" key="1">
    <citation type="submission" date="2017-11" db="EMBL/GenBank/DDBJ databases">
        <title>Evolution of Phototrophy in the Chloroflexi Phylum Driven by Horizontal Gene Transfer.</title>
        <authorList>
            <person name="Ward L.M."/>
            <person name="Hemp J."/>
            <person name="Shih P.M."/>
            <person name="Mcglynn S.E."/>
            <person name="Fischer W."/>
        </authorList>
    </citation>
    <scope>NUCLEOTIDE SEQUENCE [LARGE SCALE GENOMIC DNA]</scope>
    <source>
        <strain evidence="1">JP3_13</strain>
    </source>
</reference>
<comment type="caution">
    <text evidence="1">The sequence shown here is derived from an EMBL/GenBank/DDBJ whole genome shotgun (WGS) entry which is preliminary data.</text>
</comment>
<protein>
    <submittedName>
        <fullName evidence="1">Uncharacterized protein</fullName>
    </submittedName>
</protein>
<evidence type="ECO:0000313" key="2">
    <source>
        <dbReference type="Proteomes" id="UP000229681"/>
    </source>
</evidence>
<dbReference type="AlphaFoldDB" id="A0A2M8P9L7"/>
<accession>A0A2M8P9L7</accession>